<keyword evidence="2" id="KW-1185">Reference proteome</keyword>
<dbReference type="Gene3D" id="1.20.1290.10">
    <property type="entry name" value="AhpD-like"/>
    <property type="match status" value="1"/>
</dbReference>
<gene>
    <name evidence="1" type="ORF">ACFFPJ_04235</name>
</gene>
<dbReference type="EMBL" id="JBHMBE010000002">
    <property type="protein sequence ID" value="MFB9645003.1"/>
    <property type="molecule type" value="Genomic_DNA"/>
</dbReference>
<reference evidence="1 2" key="1">
    <citation type="submission" date="2024-09" db="EMBL/GenBank/DDBJ databases">
        <authorList>
            <person name="Sun Q."/>
            <person name="Mori K."/>
        </authorList>
    </citation>
    <scope>NUCLEOTIDE SEQUENCE [LARGE SCALE GENOMIC DNA]</scope>
    <source>
        <strain evidence="1 2">JCM 1342</strain>
    </source>
</reference>
<comment type="caution">
    <text evidence="1">The sequence shown here is derived from an EMBL/GenBank/DDBJ whole genome shotgun (WGS) entry which is preliminary data.</text>
</comment>
<sequence length="108" mass="11331">MANYHERLRRLAVNDPHQLEEELGAARGPEVLDRKTLALTRLASLIAVGGAESTFGEYADAALSEGATCDEMVDVLIGTGSVVGIPRVVSAASRLALALGLDVDVDVE</sequence>
<dbReference type="RefSeq" id="WP_344713855.1">
    <property type="nucleotide sequence ID" value="NZ_BAAAWH010000001.1"/>
</dbReference>
<proteinExistence type="predicted"/>
<dbReference type="Proteomes" id="UP001589611">
    <property type="component" value="Unassembled WGS sequence"/>
</dbReference>
<evidence type="ECO:0000313" key="1">
    <source>
        <dbReference type="EMBL" id="MFB9645003.1"/>
    </source>
</evidence>
<organism evidence="1 2">
    <name type="scientific">Microbacterium terregens</name>
    <dbReference type="NCBI Taxonomy" id="69363"/>
    <lineage>
        <taxon>Bacteria</taxon>
        <taxon>Bacillati</taxon>
        <taxon>Actinomycetota</taxon>
        <taxon>Actinomycetes</taxon>
        <taxon>Micrococcales</taxon>
        <taxon>Microbacteriaceae</taxon>
        <taxon>Microbacterium</taxon>
    </lineage>
</organism>
<protein>
    <recommendedName>
        <fullName evidence="3">Carboxymuconolactone decarboxylase family protein</fullName>
    </recommendedName>
</protein>
<name>A0ABV5SXB9_9MICO</name>
<accession>A0ABV5SXB9</accession>
<dbReference type="SUPFAM" id="SSF69118">
    <property type="entry name" value="AhpD-like"/>
    <property type="match status" value="1"/>
</dbReference>
<dbReference type="InterPro" id="IPR029032">
    <property type="entry name" value="AhpD-like"/>
</dbReference>
<evidence type="ECO:0000313" key="2">
    <source>
        <dbReference type="Proteomes" id="UP001589611"/>
    </source>
</evidence>
<evidence type="ECO:0008006" key="3">
    <source>
        <dbReference type="Google" id="ProtNLM"/>
    </source>
</evidence>